<dbReference type="InterPro" id="IPR008889">
    <property type="entry name" value="VQ"/>
</dbReference>
<comment type="caution">
    <text evidence="3">The sequence shown here is derived from an EMBL/GenBank/DDBJ whole genome shotgun (WGS) entry which is preliminary data.</text>
</comment>
<organism evidence="3 4">
    <name type="scientific">Mucuna pruriens</name>
    <name type="common">Velvet bean</name>
    <name type="synonym">Dolichos pruriens</name>
    <dbReference type="NCBI Taxonomy" id="157652"/>
    <lineage>
        <taxon>Eukaryota</taxon>
        <taxon>Viridiplantae</taxon>
        <taxon>Streptophyta</taxon>
        <taxon>Embryophyta</taxon>
        <taxon>Tracheophyta</taxon>
        <taxon>Spermatophyta</taxon>
        <taxon>Magnoliopsida</taxon>
        <taxon>eudicotyledons</taxon>
        <taxon>Gunneridae</taxon>
        <taxon>Pentapetalae</taxon>
        <taxon>rosids</taxon>
        <taxon>fabids</taxon>
        <taxon>Fabales</taxon>
        <taxon>Fabaceae</taxon>
        <taxon>Papilionoideae</taxon>
        <taxon>50 kb inversion clade</taxon>
        <taxon>NPAAA clade</taxon>
        <taxon>indigoferoid/millettioid clade</taxon>
        <taxon>Phaseoleae</taxon>
        <taxon>Mucuna</taxon>
    </lineage>
</organism>
<feature type="compositionally biased region" description="Low complexity" evidence="1">
    <location>
        <begin position="1"/>
        <end position="15"/>
    </location>
</feature>
<feature type="domain" description="VQ" evidence="2">
    <location>
        <begin position="65"/>
        <end position="87"/>
    </location>
</feature>
<dbReference type="PANTHER" id="PTHR34794:SF1">
    <property type="entry name" value="OS10G0101800 PROTEIN"/>
    <property type="match status" value="1"/>
</dbReference>
<dbReference type="Proteomes" id="UP000257109">
    <property type="component" value="Unassembled WGS sequence"/>
</dbReference>
<name>A0A371F2Z9_MUCPR</name>
<dbReference type="InterPro" id="IPR039610">
    <property type="entry name" value="VQ29"/>
</dbReference>
<sequence length="173" mass="19079">MEAYSTSYSSSNSSYLTQTGEESKGLKHAYPLQSHTSWLHSVRKSPAKSWNKKAPVAPMPPTPVKVYKVDAINFRDVVQKLTGAPDHKPQQILQTNIARADTSLGVAPKQSGDTKWYDNFQFGMNYQGTNDGAMTQGFLGMNFPSPSSSYSNFCFFPPMSPRAVTSFEPGKVL</sequence>
<feature type="non-terminal residue" evidence="3">
    <location>
        <position position="1"/>
    </location>
</feature>
<dbReference type="EMBL" id="QJKJ01010809">
    <property type="protein sequence ID" value="RDX72667.1"/>
    <property type="molecule type" value="Genomic_DNA"/>
</dbReference>
<feature type="region of interest" description="Disordered" evidence="1">
    <location>
        <begin position="1"/>
        <end position="20"/>
    </location>
</feature>
<keyword evidence="4" id="KW-1185">Reference proteome</keyword>
<dbReference type="PANTHER" id="PTHR34794">
    <property type="entry name" value="EXPRESSED PROTEIN"/>
    <property type="match status" value="1"/>
</dbReference>
<gene>
    <name evidence="3" type="primary">VQ29</name>
    <name evidence="3" type="ORF">CR513_47811</name>
</gene>
<reference evidence="3" key="1">
    <citation type="submission" date="2018-05" db="EMBL/GenBank/DDBJ databases">
        <title>Draft genome of Mucuna pruriens seed.</title>
        <authorList>
            <person name="Nnadi N.E."/>
            <person name="Vos R."/>
            <person name="Hasami M.H."/>
            <person name="Devisetty U.K."/>
            <person name="Aguiy J.C."/>
        </authorList>
    </citation>
    <scope>NUCLEOTIDE SEQUENCE [LARGE SCALE GENOMIC DNA]</scope>
    <source>
        <strain evidence="3">JCA_2017</strain>
    </source>
</reference>
<dbReference type="STRING" id="157652.A0A371F2Z9"/>
<protein>
    <submittedName>
        <fullName evidence="3">VQ motif-containing protein 29</fullName>
    </submittedName>
</protein>
<evidence type="ECO:0000313" key="4">
    <source>
        <dbReference type="Proteomes" id="UP000257109"/>
    </source>
</evidence>
<dbReference type="OrthoDB" id="689462at2759"/>
<evidence type="ECO:0000313" key="3">
    <source>
        <dbReference type="EMBL" id="RDX72667.1"/>
    </source>
</evidence>
<accession>A0A371F2Z9</accession>
<dbReference type="Pfam" id="PF05678">
    <property type="entry name" value="VQ"/>
    <property type="match status" value="1"/>
</dbReference>
<evidence type="ECO:0000256" key="1">
    <source>
        <dbReference type="SAM" id="MobiDB-lite"/>
    </source>
</evidence>
<proteinExistence type="predicted"/>
<dbReference type="AlphaFoldDB" id="A0A371F2Z9"/>
<evidence type="ECO:0000259" key="2">
    <source>
        <dbReference type="Pfam" id="PF05678"/>
    </source>
</evidence>